<dbReference type="Proteomes" id="UP000027075">
    <property type="component" value="Plasmid HMPLAS2"/>
</dbReference>
<feature type="transmembrane region" description="Helical" evidence="2">
    <location>
        <begin position="131"/>
        <end position="151"/>
    </location>
</feature>
<dbReference type="AlphaFoldDB" id="I3R9L5"/>
<evidence type="ECO:0000256" key="2">
    <source>
        <dbReference type="SAM" id="Phobius"/>
    </source>
</evidence>
<dbReference type="EMBL" id="CP001870">
    <property type="protein sequence ID" value="AFK20925.1"/>
    <property type="molecule type" value="Genomic_DNA"/>
</dbReference>
<evidence type="ECO:0000256" key="1">
    <source>
        <dbReference type="SAM" id="MobiDB-lite"/>
    </source>
</evidence>
<evidence type="ECO:0000313" key="8">
    <source>
        <dbReference type="Proteomes" id="UP000299011"/>
    </source>
</evidence>
<evidence type="ECO:0000313" key="7">
    <source>
        <dbReference type="Proteomes" id="UP000027075"/>
    </source>
</evidence>
<reference evidence="5 8" key="5">
    <citation type="submission" date="2019-04" db="EMBL/GenBank/DDBJ databases">
        <title>Methylomes of two halophilic Archaea, Haloarcula marismortui and Haloferax mediterranei.</title>
        <authorList>
            <person name="DasSarma S."/>
            <person name="DasSarma P."/>
            <person name="DasSarma S."/>
            <person name="Fomenkov A."/>
            <person name="Vincze T."/>
            <person name="Anton B.P."/>
            <person name="Roberts R.J."/>
        </authorList>
    </citation>
    <scope>NUCLEOTIDE SEQUENCE [LARGE SCALE GENOMIC DNA]</scope>
    <source>
        <strain evidence="5">ATCC 33500</strain>
        <strain evidence="8">ATCC 33500 / DSM 1411 / JCM 8866 / NBRC 14739 / NCIMB 2177 / R-4</strain>
        <plasmid evidence="5 8">pHME322</plasmid>
    </source>
</reference>
<evidence type="ECO:0000313" key="4">
    <source>
        <dbReference type="EMBL" id="AHZ24206.1"/>
    </source>
</evidence>
<proteinExistence type="predicted"/>
<reference evidence="3" key="4">
    <citation type="submission" date="2014-05" db="EMBL/GenBank/DDBJ databases">
        <authorList>
            <person name="Wang L."/>
            <person name="Yang H."/>
            <person name="Xiang H."/>
        </authorList>
    </citation>
    <scope>NUCLEOTIDE SEQUENCE</scope>
    <source>
        <strain evidence="3">CGMCC 1.2087</strain>
        <plasmid evidence="3">pHM300</plasmid>
    </source>
</reference>
<evidence type="ECO:0000313" key="6">
    <source>
        <dbReference type="Proteomes" id="UP000006469"/>
    </source>
</evidence>
<gene>
    <name evidence="3" type="ordered locus">HFX_5090</name>
    <name evidence="4" type="ORF">BM92_18565</name>
    <name evidence="5" type="ORF">E6P09_17375</name>
</gene>
<dbReference type="Proteomes" id="UP000006469">
    <property type="component" value="Plasmid pHM300"/>
</dbReference>
<feature type="transmembrane region" description="Helical" evidence="2">
    <location>
        <begin position="192"/>
        <end position="209"/>
    </location>
</feature>
<accession>I3R9L5</accession>
<dbReference type="EMBL" id="CP039141">
    <property type="protein sequence ID" value="QCQ77105.1"/>
    <property type="molecule type" value="Genomic_DNA"/>
</dbReference>
<dbReference type="HOGENOM" id="CLU_1056034_0_0_2"/>
<dbReference type="RefSeq" id="WP_014732654.1">
    <property type="nucleotide sequence ID" value="NC_017943.1"/>
</dbReference>
<dbReference type="EMBL" id="CP007553">
    <property type="protein sequence ID" value="AHZ24206.1"/>
    <property type="molecule type" value="Genomic_DNA"/>
</dbReference>
<dbReference type="GeneID" id="40158226"/>
<evidence type="ECO:0000313" key="5">
    <source>
        <dbReference type="EMBL" id="QCQ77105.1"/>
    </source>
</evidence>
<keyword evidence="2" id="KW-0812">Transmembrane</keyword>
<reference evidence="3" key="1">
    <citation type="journal article" date="2012" name="Appl. Environ. Microbiol.">
        <title>Identification of the haloarchaeal phasin (PhaP) that functions in polyhydroxyalkanoate accumulation and granule formation in Haloferax mediterranei.</title>
        <authorList>
            <person name="Cai S."/>
            <person name="Cai L."/>
            <person name="Liu H."/>
            <person name="Liu X."/>
            <person name="Han J."/>
            <person name="Zhou J."/>
            <person name="Xiang H."/>
        </authorList>
    </citation>
    <scope>NUCLEOTIDE SEQUENCE</scope>
    <source>
        <strain evidence="3">CGMCC 1.2087</strain>
    </source>
</reference>
<keyword evidence="3" id="KW-0614">Plasmid</keyword>
<geneLocation type="plasmid" evidence="5 8">
    <name>pHME322</name>
</geneLocation>
<keyword evidence="2" id="KW-1133">Transmembrane helix</keyword>
<feature type="transmembrane region" description="Helical" evidence="2">
    <location>
        <begin position="99"/>
        <end position="119"/>
    </location>
</feature>
<evidence type="ECO:0000313" key="3">
    <source>
        <dbReference type="EMBL" id="AFK20925.1"/>
    </source>
</evidence>
<keyword evidence="2" id="KW-0472">Membrane</keyword>
<protein>
    <submittedName>
        <fullName evidence="3">Uncharacterized protein</fullName>
    </submittedName>
</protein>
<geneLocation type="plasmid" evidence="3 6">
    <name>pHM300</name>
</geneLocation>
<reference evidence="3 6" key="2">
    <citation type="journal article" date="2012" name="J. Bacteriol.">
        <title>Complete genome sequence of the metabolically versatile halophilic archaeon Haloferax mediterranei, a poly(3-hydroxybutyrate-co-3-hydroxyvalerate) producer.</title>
        <authorList>
            <person name="Han J."/>
            <person name="Zhang F."/>
            <person name="Hou J."/>
            <person name="Liu X."/>
            <person name="Li M."/>
            <person name="Liu H."/>
            <person name="Cai L."/>
            <person name="Zhang B."/>
            <person name="Chen Y."/>
            <person name="Zhou J."/>
            <person name="Hu S."/>
            <person name="Xiang H."/>
        </authorList>
    </citation>
    <scope>NUCLEOTIDE SEQUENCE [LARGE SCALE GENOMIC DNA]</scope>
    <source>
        <strain evidence="6">ATCC 33500 / DSM 1411 / JCM 8866 / NBRC 14739 / NCIMB 2177 / R-4</strain>
        <strain evidence="3">CGMCC 1.2087</strain>
        <plasmid evidence="6">pHM300</plasmid>
    </source>
</reference>
<sequence>MNYRPPSLDEFTQLRRGLPALAALLFVSALLLPMWSITVHAAQYPNEILHLDLFAYPHIRGDYVEMARLNKYIGFYYPDPVYWQPNYEPKAAAVDVPEWSLGPLAFLVVAATGLFVSIAPTVEKLKRGLRYQLAGAITVFTVMVVDIQYRLYQTGHSLDPEAPVIGVDPFTPPLWGKYEVANITSYSRFGTGAYLTIVAIGLLFVAYYYRDTDATLSTLVASGRRRIAGGRTSAPDEARTQDGEPNVPTDQQ</sequence>
<dbReference type="KEGG" id="hme:HFX_5090"/>
<reference evidence="4 7" key="3">
    <citation type="submission" date="2014-04" db="EMBL/GenBank/DDBJ databases">
        <title>Transcriptional profiles of Haloferax mediterranei on the basis of nitrogen availability.</title>
        <authorList>
            <person name="Bautista V."/>
        </authorList>
    </citation>
    <scope>NUCLEOTIDE SEQUENCE [LARGE SCALE GENOMIC DNA]</scope>
    <source>
        <strain evidence="4">ATCC 33500</strain>
        <strain evidence="7">ATCC 33500 / DSM 1411 / JCM 8866 / NBRC 14739 / NCIMB 2177 / R-4</strain>
        <plasmid evidence="4">HMPLAS2</plasmid>
        <plasmid evidence="7">Plasmid HMPLAS2</plasmid>
    </source>
</reference>
<feature type="region of interest" description="Disordered" evidence="1">
    <location>
        <begin position="229"/>
        <end position="252"/>
    </location>
</feature>
<geneLocation type="plasmid" evidence="4 7">
    <name>HMPLAS2</name>
</geneLocation>
<name>I3R9L5_HALMT</name>
<dbReference type="Proteomes" id="UP000299011">
    <property type="component" value="Plasmid pHME322"/>
</dbReference>
<dbReference type="OrthoDB" id="177865at2157"/>
<organism evidence="3 6">
    <name type="scientific">Haloferax mediterranei (strain ATCC 33500 / DSM 1411 / JCM 8866 / NBRC 14739 / NCIMB 2177 / R-4)</name>
    <name type="common">Halobacterium mediterranei</name>
    <dbReference type="NCBI Taxonomy" id="523841"/>
    <lineage>
        <taxon>Archaea</taxon>
        <taxon>Methanobacteriati</taxon>
        <taxon>Methanobacteriota</taxon>
        <taxon>Stenosarchaea group</taxon>
        <taxon>Halobacteria</taxon>
        <taxon>Halobacteriales</taxon>
        <taxon>Haloferacaceae</taxon>
        <taxon>Haloferax</taxon>
    </lineage>
</organism>